<keyword evidence="5 7" id="KW-0067">ATP-binding</keyword>
<comment type="similarity">
    <text evidence="1">Belongs to the ABC transporter superfamily.</text>
</comment>
<dbReference type="Proteomes" id="UP000184212">
    <property type="component" value="Unassembled WGS sequence"/>
</dbReference>
<dbReference type="PANTHER" id="PTHR42711">
    <property type="entry name" value="ABC TRANSPORTER ATP-BINDING PROTEIN"/>
    <property type="match status" value="1"/>
</dbReference>
<feature type="domain" description="ABC transporter" evidence="6">
    <location>
        <begin position="5"/>
        <end position="237"/>
    </location>
</feature>
<keyword evidence="8" id="KW-1185">Reference proteome</keyword>
<dbReference type="PROSITE" id="PS00211">
    <property type="entry name" value="ABC_TRANSPORTER_1"/>
    <property type="match status" value="1"/>
</dbReference>
<name>A0A1M5TH06_9BACT</name>
<evidence type="ECO:0000259" key="6">
    <source>
        <dbReference type="PROSITE" id="PS50893"/>
    </source>
</evidence>
<dbReference type="InterPro" id="IPR003593">
    <property type="entry name" value="AAA+_ATPase"/>
</dbReference>
<sequence length="248" mass="27161">MSSVVRLDHLVKQYPNAPKPAVSNMTLEIPEGAVFGLLGPNGAGKSTTVMMLCGLMRPDSGSVAVMGLDMQEHGAAVRKKIGVAPQEIALFPTLTAYENLVYFGRMYGLKSSHIHTQIKKYLSVFNLQEKAHKQVGTFSGGMKKRLNLIAALLHQPKLVILDEPTAGVDVQSRNMILDFLTDLKSEGTSIIYSSHVLEEAERICTHLGIIDEGKVLQTGTRSTVMGDHPDCFNLEQLFLKLTGKNIRD</sequence>
<dbReference type="InterPro" id="IPR027417">
    <property type="entry name" value="P-loop_NTPase"/>
</dbReference>
<dbReference type="CDD" id="cd03263">
    <property type="entry name" value="ABC_subfamily_A"/>
    <property type="match status" value="1"/>
</dbReference>
<dbReference type="InterPro" id="IPR003439">
    <property type="entry name" value="ABC_transporter-like_ATP-bd"/>
</dbReference>
<protein>
    <submittedName>
        <fullName evidence="7">ABC-2 type transport system ATP-binding protein</fullName>
    </submittedName>
</protein>
<dbReference type="OrthoDB" id="9808363at2"/>
<gene>
    <name evidence="7" type="ORF">SAMN04488109_4075</name>
</gene>
<dbReference type="Gene3D" id="3.40.50.300">
    <property type="entry name" value="P-loop containing nucleotide triphosphate hydrolases"/>
    <property type="match status" value="1"/>
</dbReference>
<dbReference type="Pfam" id="PF00005">
    <property type="entry name" value="ABC_tran"/>
    <property type="match status" value="1"/>
</dbReference>
<evidence type="ECO:0000256" key="5">
    <source>
        <dbReference type="ARBA" id="ARBA00022840"/>
    </source>
</evidence>
<dbReference type="AlphaFoldDB" id="A0A1M5TH06"/>
<evidence type="ECO:0000256" key="3">
    <source>
        <dbReference type="ARBA" id="ARBA00022458"/>
    </source>
</evidence>
<keyword evidence="2" id="KW-0813">Transport</keyword>
<dbReference type="EMBL" id="FQWQ01000003">
    <property type="protein sequence ID" value="SHH49979.1"/>
    <property type="molecule type" value="Genomic_DNA"/>
</dbReference>
<dbReference type="GO" id="GO:0016887">
    <property type="term" value="F:ATP hydrolysis activity"/>
    <property type="evidence" value="ECO:0007669"/>
    <property type="project" value="InterPro"/>
</dbReference>
<reference evidence="7 8" key="1">
    <citation type="submission" date="2016-11" db="EMBL/GenBank/DDBJ databases">
        <authorList>
            <person name="Jaros S."/>
            <person name="Januszkiewicz K."/>
            <person name="Wedrychowicz H."/>
        </authorList>
    </citation>
    <scope>NUCLEOTIDE SEQUENCE [LARGE SCALE GENOMIC DNA]</scope>
    <source>
        <strain evidence="7 8">DSM 24574</strain>
    </source>
</reference>
<dbReference type="PANTHER" id="PTHR42711:SF5">
    <property type="entry name" value="ABC TRANSPORTER ATP-BINDING PROTEIN NATA"/>
    <property type="match status" value="1"/>
</dbReference>
<dbReference type="InterPro" id="IPR050763">
    <property type="entry name" value="ABC_transporter_ATP-binding"/>
</dbReference>
<accession>A0A1M5TH06</accession>
<dbReference type="GO" id="GO:0005524">
    <property type="term" value="F:ATP binding"/>
    <property type="evidence" value="ECO:0007669"/>
    <property type="project" value="UniProtKB-KW"/>
</dbReference>
<proteinExistence type="inferred from homology"/>
<evidence type="ECO:0000313" key="7">
    <source>
        <dbReference type="EMBL" id="SHH49979.1"/>
    </source>
</evidence>
<dbReference type="STRING" id="947013.SAMN04488109_4075"/>
<dbReference type="SUPFAM" id="SSF52540">
    <property type="entry name" value="P-loop containing nucleoside triphosphate hydrolases"/>
    <property type="match status" value="1"/>
</dbReference>
<keyword evidence="4" id="KW-0547">Nucleotide-binding</keyword>
<dbReference type="InterPro" id="IPR017871">
    <property type="entry name" value="ABC_transporter-like_CS"/>
</dbReference>
<dbReference type="SMART" id="SM00382">
    <property type="entry name" value="AAA"/>
    <property type="match status" value="1"/>
</dbReference>
<dbReference type="PROSITE" id="PS50893">
    <property type="entry name" value="ABC_TRANSPORTER_2"/>
    <property type="match status" value="1"/>
</dbReference>
<evidence type="ECO:0000256" key="1">
    <source>
        <dbReference type="ARBA" id="ARBA00005417"/>
    </source>
</evidence>
<evidence type="ECO:0000256" key="2">
    <source>
        <dbReference type="ARBA" id="ARBA00022448"/>
    </source>
</evidence>
<evidence type="ECO:0000256" key="4">
    <source>
        <dbReference type="ARBA" id="ARBA00022741"/>
    </source>
</evidence>
<keyword evidence="3" id="KW-0536">Nodulation</keyword>
<organism evidence="7 8">
    <name type="scientific">Chryseolinea serpens</name>
    <dbReference type="NCBI Taxonomy" id="947013"/>
    <lineage>
        <taxon>Bacteria</taxon>
        <taxon>Pseudomonadati</taxon>
        <taxon>Bacteroidota</taxon>
        <taxon>Cytophagia</taxon>
        <taxon>Cytophagales</taxon>
        <taxon>Fulvivirgaceae</taxon>
        <taxon>Chryseolinea</taxon>
    </lineage>
</organism>
<evidence type="ECO:0000313" key="8">
    <source>
        <dbReference type="Proteomes" id="UP000184212"/>
    </source>
</evidence>